<evidence type="ECO:0000256" key="7">
    <source>
        <dbReference type="ARBA" id="ARBA00023242"/>
    </source>
</evidence>
<feature type="coiled-coil region" evidence="9">
    <location>
        <begin position="233"/>
        <end position="260"/>
    </location>
</feature>
<dbReference type="InterPro" id="IPR009057">
    <property type="entry name" value="Homeodomain-like_sf"/>
</dbReference>
<evidence type="ECO:0000313" key="13">
    <source>
        <dbReference type="Proteomes" id="UP001063166"/>
    </source>
</evidence>
<keyword evidence="6" id="KW-0804">Transcription</keyword>
<comment type="caution">
    <text evidence="12">The sequence shown here is derived from an EMBL/GenBank/DDBJ whole genome shotgun (WGS) entry which is preliminary data.</text>
</comment>
<evidence type="ECO:0000256" key="4">
    <source>
        <dbReference type="ARBA" id="ARBA00022853"/>
    </source>
</evidence>
<evidence type="ECO:0000256" key="8">
    <source>
        <dbReference type="ARBA" id="ARBA00025264"/>
    </source>
</evidence>
<evidence type="ECO:0000256" key="1">
    <source>
        <dbReference type="ARBA" id="ARBA00004123"/>
    </source>
</evidence>
<evidence type="ECO:0000256" key="3">
    <source>
        <dbReference type="ARBA" id="ARBA00019132"/>
    </source>
</evidence>
<dbReference type="GO" id="GO:0035267">
    <property type="term" value="C:NuA4 histone acetyltransferase complex"/>
    <property type="evidence" value="ECO:0007669"/>
    <property type="project" value="InterPro"/>
</dbReference>
<dbReference type="PANTHER" id="PTHR12855">
    <property type="entry name" value="DNA METHYLTRANSFERASE 1-ASSOCIATED PROTEIN 1 FAMILY MEMBER"/>
    <property type="match status" value="1"/>
</dbReference>
<comment type="similarity">
    <text evidence="2">Belongs to the SWC4 family.</text>
</comment>
<sequence length="496" mass="55648">MAASAADVRSILSLPEPSATPGPSQLKKQAAPSARKPEGISRELYSLIGPSAPSLAALTKPRLKQKPNLGGGAKIKWECRTFKNNARQDSLQLRHWVKATTEEETEYPFAKYNVQSNVFTYSQDEYTRFLEDKEWTKEETDYLFQLARDYDVRWYVMYDRYDFPGGVPRSIDDLKERYYSVCRKLVRNRPWAGDETSKAQLIQSYHFDKERELTRKKYIVSLENRTPEQIAEEEALFIEIKRLEQNERRFKREREELLRTIAGIESGLPDIVEDEGLMNLSIDTKKKNKRSSTIMDLDSPSTPAIPATPVVKRPQTAKNAAFDAANCIIRTDPPATVPVTKAAHQPAHLRSYKLPVPKAAVAPKITAALAELGISHTRLVMPTRDNIMALEALVEATTTLVETKRMVDKVEYDIRILKSRLGMRESQGAEGQPAATDAMDVDEGNDGGEVVGEDGRAQSVVSTRSRKPARRSMSISSVDTSGTATTRAGTKRQKRG</sequence>
<proteinExistence type="inferred from homology"/>
<comment type="subcellular location">
    <subcellularLocation>
        <location evidence="1">Nucleus</location>
    </subcellularLocation>
</comment>
<dbReference type="GO" id="GO:0006338">
    <property type="term" value="P:chromatin remodeling"/>
    <property type="evidence" value="ECO:0007669"/>
    <property type="project" value="InterPro"/>
</dbReference>
<evidence type="ECO:0000256" key="10">
    <source>
        <dbReference type="SAM" id="MobiDB-lite"/>
    </source>
</evidence>
<accession>A0A9P3PEH7</accession>
<dbReference type="EMBL" id="BRPK01000001">
    <property type="protein sequence ID" value="GLB33978.1"/>
    <property type="molecule type" value="Genomic_DNA"/>
</dbReference>
<keyword evidence="4" id="KW-0156">Chromatin regulator</keyword>
<feature type="region of interest" description="Disordered" evidence="10">
    <location>
        <begin position="424"/>
        <end position="496"/>
    </location>
</feature>
<comment type="function">
    <text evidence="8">Component of the SWR1 complex which mediates the ATP-dependent exchange of histone H2A for the H2A variant HZT1 leading to transcriptional regulation of selected genes by chromatin remodeling. Component of the NuA4 histone acetyltransferase complex which is involved in transcriptional activation of selected genes principally by acetylation of nucleosomal histone H4 and H2A. The NuA4 complex is also involved in DNA repair.</text>
</comment>
<evidence type="ECO:0000256" key="9">
    <source>
        <dbReference type="SAM" id="Coils"/>
    </source>
</evidence>
<dbReference type="GO" id="GO:0000812">
    <property type="term" value="C:Swr1 complex"/>
    <property type="evidence" value="ECO:0007669"/>
    <property type="project" value="TreeGrafter"/>
</dbReference>
<keyword evidence="13" id="KW-1185">Reference proteome</keyword>
<keyword evidence="5" id="KW-0805">Transcription regulation</keyword>
<dbReference type="Pfam" id="PF16282">
    <property type="entry name" value="SANT_DAMP1_like"/>
    <property type="match status" value="1"/>
</dbReference>
<evidence type="ECO:0000256" key="2">
    <source>
        <dbReference type="ARBA" id="ARBA00006918"/>
    </source>
</evidence>
<dbReference type="InterPro" id="IPR032563">
    <property type="entry name" value="DAMP1_SANT-like"/>
</dbReference>
<dbReference type="SUPFAM" id="SSF46689">
    <property type="entry name" value="Homeodomain-like"/>
    <property type="match status" value="1"/>
</dbReference>
<evidence type="ECO:0000313" key="12">
    <source>
        <dbReference type="EMBL" id="GLB33978.1"/>
    </source>
</evidence>
<gene>
    <name evidence="12" type="primary">SWC4</name>
    <name evidence="12" type="ORF">LshimejAT787_0108620</name>
</gene>
<dbReference type="Gene3D" id="1.10.10.60">
    <property type="entry name" value="Homeodomain-like"/>
    <property type="match status" value="1"/>
</dbReference>
<evidence type="ECO:0000259" key="11">
    <source>
        <dbReference type="SMART" id="SM00717"/>
    </source>
</evidence>
<dbReference type="FunFam" id="1.10.10.60:FF:000087">
    <property type="entry name" value="DNA methyltransferase 1-associated protein 1"/>
    <property type="match status" value="1"/>
</dbReference>
<keyword evidence="9" id="KW-0175">Coiled coil</keyword>
<dbReference type="InterPro" id="IPR027109">
    <property type="entry name" value="Swc4/Dmap1"/>
</dbReference>
<feature type="domain" description="Myb-like" evidence="11">
    <location>
        <begin position="131"/>
        <end position="184"/>
    </location>
</feature>
<feature type="compositionally biased region" description="Polar residues" evidence="10">
    <location>
        <begin position="473"/>
        <end position="488"/>
    </location>
</feature>
<dbReference type="PANTHER" id="PTHR12855:SF10">
    <property type="entry name" value="DNA METHYLTRANSFERASE 1-ASSOCIATED PROTEIN 1"/>
    <property type="match status" value="1"/>
</dbReference>
<evidence type="ECO:0000256" key="6">
    <source>
        <dbReference type="ARBA" id="ARBA00023163"/>
    </source>
</evidence>
<dbReference type="GO" id="GO:0006281">
    <property type="term" value="P:DNA repair"/>
    <property type="evidence" value="ECO:0007669"/>
    <property type="project" value="InterPro"/>
</dbReference>
<dbReference type="Proteomes" id="UP001063166">
    <property type="component" value="Unassembled WGS sequence"/>
</dbReference>
<dbReference type="AlphaFoldDB" id="A0A9P3PEH7"/>
<dbReference type="InterPro" id="IPR001005">
    <property type="entry name" value="SANT/Myb"/>
</dbReference>
<evidence type="ECO:0000256" key="5">
    <source>
        <dbReference type="ARBA" id="ARBA00023015"/>
    </source>
</evidence>
<protein>
    <recommendedName>
        <fullName evidence="3">SWR1-complex protein 4</fullName>
    </recommendedName>
</protein>
<feature type="region of interest" description="Disordered" evidence="10">
    <location>
        <begin position="1"/>
        <end position="37"/>
    </location>
</feature>
<organism evidence="12 13">
    <name type="scientific">Lyophyllum shimeji</name>
    <name type="common">Hon-shimeji</name>
    <name type="synonym">Tricholoma shimeji</name>
    <dbReference type="NCBI Taxonomy" id="47721"/>
    <lineage>
        <taxon>Eukaryota</taxon>
        <taxon>Fungi</taxon>
        <taxon>Dikarya</taxon>
        <taxon>Basidiomycota</taxon>
        <taxon>Agaricomycotina</taxon>
        <taxon>Agaricomycetes</taxon>
        <taxon>Agaricomycetidae</taxon>
        <taxon>Agaricales</taxon>
        <taxon>Tricholomatineae</taxon>
        <taxon>Lyophyllaceae</taxon>
        <taxon>Lyophyllum</taxon>
    </lineage>
</organism>
<keyword evidence="7" id="KW-0539">Nucleus</keyword>
<dbReference type="GO" id="GO:0000122">
    <property type="term" value="P:negative regulation of transcription by RNA polymerase II"/>
    <property type="evidence" value="ECO:0007669"/>
    <property type="project" value="TreeGrafter"/>
</dbReference>
<reference evidence="12" key="1">
    <citation type="submission" date="2022-07" db="EMBL/GenBank/DDBJ databases">
        <title>The genome of Lyophyllum shimeji provides insight into the initial evolution of ectomycorrhizal fungal genome.</title>
        <authorList>
            <person name="Kobayashi Y."/>
            <person name="Shibata T."/>
            <person name="Hirakawa H."/>
            <person name="Shigenobu S."/>
            <person name="Nishiyama T."/>
            <person name="Yamada A."/>
            <person name="Hasebe M."/>
            <person name="Kawaguchi M."/>
        </authorList>
    </citation>
    <scope>NUCLEOTIDE SEQUENCE</scope>
    <source>
        <strain evidence="12">AT787</strain>
    </source>
</reference>
<dbReference type="SMART" id="SM00717">
    <property type="entry name" value="SANT"/>
    <property type="match status" value="1"/>
</dbReference>
<name>A0A9P3PEH7_LYOSH</name>
<dbReference type="GO" id="GO:0003714">
    <property type="term" value="F:transcription corepressor activity"/>
    <property type="evidence" value="ECO:0007669"/>
    <property type="project" value="TreeGrafter"/>
</dbReference>
<dbReference type="OrthoDB" id="19740at2759"/>